<dbReference type="Proteomes" id="UP000285138">
    <property type="component" value="Unassembled WGS sequence"/>
</dbReference>
<comment type="subcellular location">
    <subcellularLocation>
        <location evidence="1">Cell membrane</location>
        <topology evidence="1">Multi-pass membrane protein</topology>
    </subcellularLocation>
</comment>
<dbReference type="InterPro" id="IPR007353">
    <property type="entry name" value="DUF421"/>
</dbReference>
<dbReference type="GO" id="GO:0005886">
    <property type="term" value="C:plasma membrane"/>
    <property type="evidence" value="ECO:0007669"/>
    <property type="project" value="UniProtKB-SubCell"/>
</dbReference>
<reference evidence="9 10" key="1">
    <citation type="submission" date="2018-08" db="EMBL/GenBank/DDBJ databases">
        <title>The metabolism and importance of syntrophic acetate oxidation coupled to methane or sulfide production in haloalkaline environments.</title>
        <authorList>
            <person name="Timmers P.H.A."/>
            <person name="Vavourakis C.D."/>
            <person name="Sorokin D.Y."/>
            <person name="Sinninghe Damste J.S."/>
            <person name="Muyzer G."/>
            <person name="Stams A.J.M."/>
            <person name="Plugge C.M."/>
        </authorList>
    </citation>
    <scope>NUCLEOTIDE SEQUENCE [LARGE SCALE GENOMIC DNA]</scope>
    <source>
        <strain evidence="9">MSAO_Bac1</strain>
    </source>
</reference>
<gene>
    <name evidence="9" type="ORF">D5R97_07605</name>
</gene>
<protein>
    <submittedName>
        <fullName evidence="9">DUF421 domain-containing protein</fullName>
    </submittedName>
</protein>
<evidence type="ECO:0000313" key="10">
    <source>
        <dbReference type="Proteomes" id="UP000285138"/>
    </source>
</evidence>
<evidence type="ECO:0000313" key="9">
    <source>
        <dbReference type="EMBL" id="RQD74605.1"/>
    </source>
</evidence>
<evidence type="ECO:0000256" key="2">
    <source>
        <dbReference type="ARBA" id="ARBA00006448"/>
    </source>
</evidence>
<organism evidence="9 10">
    <name type="scientific">Candidatus Syntrophonatronum acetioxidans</name>
    <dbReference type="NCBI Taxonomy" id="1795816"/>
    <lineage>
        <taxon>Bacteria</taxon>
        <taxon>Bacillati</taxon>
        <taxon>Bacillota</taxon>
        <taxon>Clostridia</taxon>
        <taxon>Eubacteriales</taxon>
        <taxon>Syntrophomonadaceae</taxon>
        <taxon>Candidatus Syntrophonatronum</taxon>
    </lineage>
</organism>
<proteinExistence type="inferred from homology"/>
<keyword evidence="6 7" id="KW-0472">Membrane</keyword>
<evidence type="ECO:0000256" key="4">
    <source>
        <dbReference type="ARBA" id="ARBA00022692"/>
    </source>
</evidence>
<feature type="transmembrane region" description="Helical" evidence="7">
    <location>
        <begin position="60"/>
        <end position="78"/>
    </location>
</feature>
<dbReference type="AlphaFoldDB" id="A0A424YBR6"/>
<name>A0A424YBR6_9FIRM</name>
<evidence type="ECO:0000256" key="7">
    <source>
        <dbReference type="SAM" id="Phobius"/>
    </source>
</evidence>
<dbReference type="PANTHER" id="PTHR34582">
    <property type="entry name" value="UPF0702 TRANSMEMBRANE PROTEIN YCAP"/>
    <property type="match status" value="1"/>
</dbReference>
<dbReference type="Pfam" id="PF04239">
    <property type="entry name" value="DUF421"/>
    <property type="match status" value="1"/>
</dbReference>
<evidence type="ECO:0000256" key="6">
    <source>
        <dbReference type="ARBA" id="ARBA00023136"/>
    </source>
</evidence>
<accession>A0A424YBR6</accession>
<dbReference type="InterPro" id="IPR023090">
    <property type="entry name" value="UPF0702_alpha/beta_dom_sf"/>
</dbReference>
<dbReference type="EMBL" id="QZAA01000199">
    <property type="protein sequence ID" value="RQD74605.1"/>
    <property type="molecule type" value="Genomic_DNA"/>
</dbReference>
<keyword evidence="3" id="KW-1003">Cell membrane</keyword>
<evidence type="ECO:0000259" key="8">
    <source>
        <dbReference type="Pfam" id="PF04239"/>
    </source>
</evidence>
<dbReference type="PANTHER" id="PTHR34582:SF6">
    <property type="entry name" value="UPF0702 TRANSMEMBRANE PROTEIN YCAP"/>
    <property type="match status" value="1"/>
</dbReference>
<feature type="transmembrane region" description="Helical" evidence="7">
    <location>
        <begin position="35"/>
        <end position="54"/>
    </location>
</feature>
<feature type="domain" description="YetF C-terminal" evidence="8">
    <location>
        <begin position="79"/>
        <end position="211"/>
    </location>
</feature>
<comment type="similarity">
    <text evidence="2">Belongs to the UPF0702 family.</text>
</comment>
<evidence type="ECO:0000256" key="3">
    <source>
        <dbReference type="ARBA" id="ARBA00022475"/>
    </source>
</evidence>
<comment type="caution">
    <text evidence="9">The sequence shown here is derived from an EMBL/GenBank/DDBJ whole genome shotgun (WGS) entry which is preliminary data.</text>
</comment>
<evidence type="ECO:0000256" key="5">
    <source>
        <dbReference type="ARBA" id="ARBA00022989"/>
    </source>
</evidence>
<dbReference type="Gene3D" id="3.30.240.20">
    <property type="entry name" value="bsu07140 like domains"/>
    <property type="match status" value="2"/>
</dbReference>
<sequence length="236" mass="26651">MFVVMIRTVILYILVFVVMRLMGKRQVGQLQPYELAVAIMISALAAVSMEDISIPLINSIIPIVLIMSMQIIVSTFSLNSKGARNILCGRPSVVVENGKIVENELKSLRVNLNDILEQLRLAGYYNISDVEFAIMETNGQLSVIPKSQKRPLNPEDIGINTSYEGLCHSLIIDGEIDYDSLRKVGLREKWLQEELKKFGIKDIREVFFASIDVQGKLYFQKKDAKKNNNMEEGEVP</sequence>
<keyword evidence="5 7" id="KW-1133">Transmembrane helix</keyword>
<keyword evidence="4 7" id="KW-0812">Transmembrane</keyword>
<evidence type="ECO:0000256" key="1">
    <source>
        <dbReference type="ARBA" id="ARBA00004651"/>
    </source>
</evidence>
<feature type="transmembrane region" description="Helical" evidence="7">
    <location>
        <begin position="6"/>
        <end position="23"/>
    </location>
</feature>